<sequence length="532" mass="61407">MRNIIITIILLVLAALMSVMYFRKLNSPGQRPGKVMENIPSNAALIFEYKNDETFYDIFSNNKLLSNLIGDEHIAELTVLKTRLLDNNLLKNLFEGQSLFISVHPQKDTTANLDFLITTSTRVNMGDEIDQLARQKNSDILIHPMQLAGKKGYNVFFNSIKRRFYLLLNDDNTFSASFSQPLVEQAAKYHNENHEKFFVQLSDQQNSNSIANLYVNYSQLVPLFDELFKNKNTDIFRSFRLLYAIGAFSLNYRSDALMFNGISHINNNGPKSYLDIFRYQQPVVNKLKSIFPASLAYSLNFAVSNPVSFETDLLQWQLEAGYNKEKDAIFKRIKTETSINLAAEFAARLGNEFAIVTTRYQEKIGLIQLKNGLNLRPFMVNISKMTNDDMGQFNYDKLPFYLLGDSFSIFRRPYFMIVDNYLIICNSQSGMNEYYKNYTQGNFLAKTSEYVRFDNLQAERSNVSFFINFKNAHDILTEALKPRYARAFAEKGKSWSSYYAAGYQFTASEKDFYTNFYMRLNLPDTAAVETTQ</sequence>
<evidence type="ECO:0000313" key="1">
    <source>
        <dbReference type="EMBL" id="RKR84972.1"/>
    </source>
</evidence>
<evidence type="ECO:0008006" key="3">
    <source>
        <dbReference type="Google" id="ProtNLM"/>
    </source>
</evidence>
<reference evidence="1 2" key="1">
    <citation type="submission" date="2018-10" db="EMBL/GenBank/DDBJ databases">
        <title>Genomic Encyclopedia of Archaeal and Bacterial Type Strains, Phase II (KMG-II): from individual species to whole genera.</title>
        <authorList>
            <person name="Goeker M."/>
        </authorList>
    </citation>
    <scope>NUCLEOTIDE SEQUENCE [LARGE SCALE GENOMIC DNA]</scope>
    <source>
        <strain evidence="1 2">DSM 18602</strain>
    </source>
</reference>
<protein>
    <recommendedName>
        <fullName evidence="3">DUF3352 domain-containing protein</fullName>
    </recommendedName>
</protein>
<organism evidence="1 2">
    <name type="scientific">Mucilaginibacter gracilis</name>
    <dbReference type="NCBI Taxonomy" id="423350"/>
    <lineage>
        <taxon>Bacteria</taxon>
        <taxon>Pseudomonadati</taxon>
        <taxon>Bacteroidota</taxon>
        <taxon>Sphingobacteriia</taxon>
        <taxon>Sphingobacteriales</taxon>
        <taxon>Sphingobacteriaceae</taxon>
        <taxon>Mucilaginibacter</taxon>
    </lineage>
</organism>
<dbReference type="Proteomes" id="UP000268007">
    <property type="component" value="Unassembled WGS sequence"/>
</dbReference>
<dbReference type="OrthoDB" id="1093345at2"/>
<accession>A0A495J9B2</accession>
<comment type="caution">
    <text evidence="1">The sequence shown here is derived from an EMBL/GenBank/DDBJ whole genome shotgun (WGS) entry which is preliminary data.</text>
</comment>
<dbReference type="RefSeq" id="WP_121200979.1">
    <property type="nucleotide sequence ID" value="NZ_RBKU01000001.1"/>
</dbReference>
<gene>
    <name evidence="1" type="ORF">BDD43_5226</name>
</gene>
<dbReference type="AlphaFoldDB" id="A0A495J9B2"/>
<keyword evidence="2" id="KW-1185">Reference proteome</keyword>
<name>A0A495J9B2_9SPHI</name>
<dbReference type="EMBL" id="RBKU01000001">
    <property type="protein sequence ID" value="RKR84972.1"/>
    <property type="molecule type" value="Genomic_DNA"/>
</dbReference>
<proteinExistence type="predicted"/>
<evidence type="ECO:0000313" key="2">
    <source>
        <dbReference type="Proteomes" id="UP000268007"/>
    </source>
</evidence>